<protein>
    <submittedName>
        <fullName evidence="1">Transposase</fullName>
    </submittedName>
</protein>
<name>A0A4S8EMP1_9BURK</name>
<dbReference type="OrthoDB" id="9179688at2"/>
<organism evidence="1 2">
    <name type="scientific">Lampropedia puyangensis</name>
    <dbReference type="NCBI Taxonomy" id="1330072"/>
    <lineage>
        <taxon>Bacteria</taxon>
        <taxon>Pseudomonadati</taxon>
        <taxon>Pseudomonadota</taxon>
        <taxon>Betaproteobacteria</taxon>
        <taxon>Burkholderiales</taxon>
        <taxon>Comamonadaceae</taxon>
        <taxon>Lampropedia</taxon>
    </lineage>
</organism>
<dbReference type="AlphaFoldDB" id="A0A4S8EMP1"/>
<comment type="caution">
    <text evidence="1">The sequence shown here is derived from an EMBL/GenBank/DDBJ whole genome shotgun (WGS) entry which is preliminary data.</text>
</comment>
<dbReference type="InterPro" id="IPR059206">
    <property type="entry name" value="Sll1717-like"/>
</dbReference>
<keyword evidence="2" id="KW-1185">Reference proteome</keyword>
<gene>
    <name evidence="1" type="ORF">E9531_17285</name>
</gene>
<sequence length="682" mass="77966">MATNFVLPKRALERIKVGQAFAEYDLIRNEPELFVSTPAALAALDQSSQKCFFVGRRGAGKTAITYELLRRTQDSISIVPQIFDLLQLPLAHDEFRDTRQRPFKSLTHTFERALLDECIRHLLATGRVKERALPPTITKERNLIEDCDFDQRILNLTQEIFDAYSKSQDKLWLRQINRSKEISAELNALGEKSGLRVTLLIDRLDESWDGSESAIICLMALMHATVKLCASTPAVRPYIFIRENIYDRIRSIDNEFARLETAVVFLDWSEQKLVELVERRLVRPFPAKPKLGGEAWSCFFEESAERSSRAAVMALCQHRPRDVLMLTSYAIEAAINGGHQMMMLEDVQAASRRYSTSRLKDLGDEFAENYPNISVLLELFYGLGTEYSLIGIEDFIAKLLVNDKIKKHCASWFFDYTTAPRLVELLYGIGFLGLRRAGKTFFKEPGKDSNAKLPIDQATHFVIHPTYQPALNLRNILIQAVSEDTPLKNEGILEDLPDNYRFDQYKDELKTVLEDLKTLPLGHAGAQAFEEVVGKVVRLCFFRSLTNVQPKCRTVDGSQIRDWIASNRASGGFWDIVRGKYGATQVVFECKNYENLSADDFHQVQYYFSETFGRFGLIFFRGSEIKDSYLRHIANVVNKNQAGLILPLTQRDLEVFLRQAINGVFKESHIQDKFDFLIRSIS</sequence>
<reference evidence="1 2" key="1">
    <citation type="journal article" date="2015" name="Antonie Van Leeuwenhoek">
        <title>Lampropedia puyangensis sp. nov., isolated from symptomatic bark of Populus ? euramericana canker and emended description of Lampropedia hyalina (Ehrenberg 1832) Lee et al. 2004.</title>
        <authorList>
            <person name="Li Y."/>
            <person name="Wang T."/>
            <person name="Piao C.G."/>
            <person name="Wang L.F."/>
            <person name="Tian G.Z."/>
            <person name="Zhu T.H."/>
            <person name="Guo M.W."/>
        </authorList>
    </citation>
    <scope>NUCLEOTIDE SEQUENCE [LARGE SCALE GENOMIC DNA]</scope>
    <source>
        <strain evidence="1 2">2-bin</strain>
    </source>
</reference>
<proteinExistence type="predicted"/>
<dbReference type="Proteomes" id="UP000308917">
    <property type="component" value="Unassembled WGS sequence"/>
</dbReference>
<evidence type="ECO:0000313" key="2">
    <source>
        <dbReference type="Proteomes" id="UP000308917"/>
    </source>
</evidence>
<evidence type="ECO:0000313" key="1">
    <source>
        <dbReference type="EMBL" id="THT95310.1"/>
    </source>
</evidence>
<accession>A0A4S8EMP1</accession>
<dbReference type="EMBL" id="STFG01000050">
    <property type="protein sequence ID" value="THT95310.1"/>
    <property type="molecule type" value="Genomic_DNA"/>
</dbReference>
<dbReference type="NCBIfam" id="NF047389">
    <property type="entry name" value="ATPase_Sll1717"/>
    <property type="match status" value="1"/>
</dbReference>